<dbReference type="EMBL" id="AYSF01000044">
    <property type="protein sequence ID" value="ESU72424.1"/>
    <property type="molecule type" value="Genomic_DNA"/>
</dbReference>
<reference evidence="1 2" key="1">
    <citation type="journal article" date="2014" name="Genome Announc.">
        <title>Draft Genome Sequence of Geobacillus thermopakistaniensis Strain MAS1.</title>
        <authorList>
            <person name="Siddiqui M.A."/>
            <person name="Rashid N."/>
            <person name="Ayyampalayam S."/>
            <person name="Whitman W.B."/>
        </authorList>
    </citation>
    <scope>NUCLEOTIDE SEQUENCE [LARGE SCALE GENOMIC DNA]</scope>
    <source>
        <strain evidence="1 2">MAS1</strain>
    </source>
</reference>
<sequence>MFHKDKQKSRAAVRMQVHPIPGSFFIGRAIIFSPVQAKLKL</sequence>
<proteinExistence type="predicted"/>
<evidence type="ECO:0000313" key="2">
    <source>
        <dbReference type="Proteomes" id="UP000018339"/>
    </source>
</evidence>
<keyword evidence="2" id="KW-1185">Reference proteome</keyword>
<comment type="caution">
    <text evidence="1">The sequence shown here is derived from an EMBL/GenBank/DDBJ whole genome shotgun (WGS) entry which is preliminary data.</text>
</comment>
<dbReference type="AlphaFoldDB" id="A0A7U9JBI3"/>
<accession>A0A7U9JBI3</accession>
<evidence type="ECO:0000313" key="1">
    <source>
        <dbReference type="EMBL" id="ESU72424.1"/>
    </source>
</evidence>
<dbReference type="Proteomes" id="UP000018339">
    <property type="component" value="Unassembled WGS sequence"/>
</dbReference>
<gene>
    <name evidence="1" type="ORF">T260_08250</name>
</gene>
<organism evidence="1 2">
    <name type="scientific">Geobacillus thermopakistaniensis (strain MAS1)</name>
    <dbReference type="NCBI Taxonomy" id="1408282"/>
    <lineage>
        <taxon>Bacteria</taxon>
        <taxon>Bacillati</taxon>
        <taxon>Bacillota</taxon>
        <taxon>Bacilli</taxon>
        <taxon>Bacillales</taxon>
        <taxon>Anoxybacillaceae</taxon>
        <taxon>Geobacillus</taxon>
    </lineage>
</organism>
<protein>
    <submittedName>
        <fullName evidence="1">Uncharacterized protein</fullName>
    </submittedName>
</protein>
<name>A0A7U9JBI3_GEOTM</name>